<proteinExistence type="predicted"/>
<protein>
    <submittedName>
        <fullName evidence="1">Uncharacterized protein</fullName>
    </submittedName>
</protein>
<sequence length="86" mass="9649">MRGASVAISNCDGLVTCQWRVSFRRPCHGPLCHGNRADAPWRAGSAAMEEERRVGMVSECRKNAVGTPWKPFNHKHVETGEESRER</sequence>
<dbReference type="AlphaFoldDB" id="A0A9Q1IFB6"/>
<name>A0A9Q1IFB6_SYNKA</name>
<accession>A0A9Q1IFB6</accession>
<organism evidence="1 2">
    <name type="scientific">Synaphobranchus kaupii</name>
    <name type="common">Kaup's arrowtooth eel</name>
    <dbReference type="NCBI Taxonomy" id="118154"/>
    <lineage>
        <taxon>Eukaryota</taxon>
        <taxon>Metazoa</taxon>
        <taxon>Chordata</taxon>
        <taxon>Craniata</taxon>
        <taxon>Vertebrata</taxon>
        <taxon>Euteleostomi</taxon>
        <taxon>Actinopterygii</taxon>
        <taxon>Neopterygii</taxon>
        <taxon>Teleostei</taxon>
        <taxon>Anguilliformes</taxon>
        <taxon>Synaphobranchidae</taxon>
        <taxon>Synaphobranchus</taxon>
    </lineage>
</organism>
<keyword evidence="2" id="KW-1185">Reference proteome</keyword>
<evidence type="ECO:0000313" key="1">
    <source>
        <dbReference type="EMBL" id="KAJ8337456.1"/>
    </source>
</evidence>
<reference evidence="1" key="1">
    <citation type="journal article" date="2023" name="Science">
        <title>Genome structures resolve the early diversification of teleost fishes.</title>
        <authorList>
            <person name="Parey E."/>
            <person name="Louis A."/>
            <person name="Montfort J."/>
            <person name="Bouchez O."/>
            <person name="Roques C."/>
            <person name="Iampietro C."/>
            <person name="Lluch J."/>
            <person name="Castinel A."/>
            <person name="Donnadieu C."/>
            <person name="Desvignes T."/>
            <person name="Floi Bucao C."/>
            <person name="Jouanno E."/>
            <person name="Wen M."/>
            <person name="Mejri S."/>
            <person name="Dirks R."/>
            <person name="Jansen H."/>
            <person name="Henkel C."/>
            <person name="Chen W.J."/>
            <person name="Zahm M."/>
            <person name="Cabau C."/>
            <person name="Klopp C."/>
            <person name="Thompson A.W."/>
            <person name="Robinson-Rechavi M."/>
            <person name="Braasch I."/>
            <person name="Lecointre G."/>
            <person name="Bobe J."/>
            <person name="Postlethwait J.H."/>
            <person name="Berthelot C."/>
            <person name="Roest Crollius H."/>
            <person name="Guiguen Y."/>
        </authorList>
    </citation>
    <scope>NUCLEOTIDE SEQUENCE</scope>
    <source>
        <strain evidence="1">WJC10195</strain>
    </source>
</reference>
<evidence type="ECO:0000313" key="2">
    <source>
        <dbReference type="Proteomes" id="UP001152622"/>
    </source>
</evidence>
<gene>
    <name evidence="1" type="ORF">SKAU_G00364220</name>
</gene>
<dbReference type="Proteomes" id="UP001152622">
    <property type="component" value="Chromosome 18"/>
</dbReference>
<dbReference type="EMBL" id="JAINUF010000018">
    <property type="protein sequence ID" value="KAJ8337456.1"/>
    <property type="molecule type" value="Genomic_DNA"/>
</dbReference>
<comment type="caution">
    <text evidence="1">The sequence shown here is derived from an EMBL/GenBank/DDBJ whole genome shotgun (WGS) entry which is preliminary data.</text>
</comment>